<proteinExistence type="predicted"/>
<dbReference type="AlphaFoldDB" id="A0A445EK36"/>
<comment type="caution">
    <text evidence="1">The sequence shown here is derived from an EMBL/GenBank/DDBJ whole genome shotgun (WGS) entry which is preliminary data.</text>
</comment>
<reference evidence="1 2" key="1">
    <citation type="submission" date="2019-01" db="EMBL/GenBank/DDBJ databases">
        <title>Sequencing of cultivated peanut Arachis hypogaea provides insights into genome evolution and oil improvement.</title>
        <authorList>
            <person name="Chen X."/>
        </authorList>
    </citation>
    <scope>NUCLEOTIDE SEQUENCE [LARGE SCALE GENOMIC DNA]</scope>
    <source>
        <strain evidence="2">cv. Fuhuasheng</strain>
        <tissue evidence="1">Leaves</tissue>
    </source>
</reference>
<organism evidence="1 2">
    <name type="scientific">Arachis hypogaea</name>
    <name type="common">Peanut</name>
    <dbReference type="NCBI Taxonomy" id="3818"/>
    <lineage>
        <taxon>Eukaryota</taxon>
        <taxon>Viridiplantae</taxon>
        <taxon>Streptophyta</taxon>
        <taxon>Embryophyta</taxon>
        <taxon>Tracheophyta</taxon>
        <taxon>Spermatophyta</taxon>
        <taxon>Magnoliopsida</taxon>
        <taxon>eudicotyledons</taxon>
        <taxon>Gunneridae</taxon>
        <taxon>Pentapetalae</taxon>
        <taxon>rosids</taxon>
        <taxon>fabids</taxon>
        <taxon>Fabales</taxon>
        <taxon>Fabaceae</taxon>
        <taxon>Papilionoideae</taxon>
        <taxon>50 kb inversion clade</taxon>
        <taxon>dalbergioids sensu lato</taxon>
        <taxon>Dalbergieae</taxon>
        <taxon>Pterocarpus clade</taxon>
        <taxon>Arachis</taxon>
    </lineage>
</organism>
<evidence type="ECO:0000313" key="1">
    <source>
        <dbReference type="EMBL" id="RYR75808.1"/>
    </source>
</evidence>
<sequence>MDALMLLLWDMADWAGRFNKKIWLQHSDGGRQFSHMITNLSECMNVVLKGTCYLPISAIMRCTYERLQQLFVRNGQKAHAQLMAAIEKNREGVSKMHVTLCDRQAFVFVVDELEPFKSWTQGSFRVCLAGGTCDCDFFPVIPFSMSSCVSRLCHREYQIRFIHPSDVHTAGCV</sequence>
<accession>A0A445EK36</accession>
<dbReference type="Proteomes" id="UP000289738">
    <property type="component" value="Chromosome A01"/>
</dbReference>
<keyword evidence="2" id="KW-1185">Reference proteome</keyword>
<gene>
    <name evidence="1" type="ORF">Ahy_A01g000388</name>
</gene>
<name>A0A445EK36_ARAHY</name>
<dbReference type="EMBL" id="SDMP01000001">
    <property type="protein sequence ID" value="RYR75808.1"/>
    <property type="molecule type" value="Genomic_DNA"/>
</dbReference>
<evidence type="ECO:0000313" key="2">
    <source>
        <dbReference type="Proteomes" id="UP000289738"/>
    </source>
</evidence>
<protein>
    <submittedName>
        <fullName evidence="1">Uncharacterized protein</fullName>
    </submittedName>
</protein>